<evidence type="ECO:0000256" key="5">
    <source>
        <dbReference type="SAM" id="MobiDB-lite"/>
    </source>
</evidence>
<evidence type="ECO:0000313" key="7">
    <source>
        <dbReference type="EMBL" id="AEK36227.1"/>
    </source>
</evidence>
<feature type="compositionally biased region" description="Low complexity" evidence="5">
    <location>
        <begin position="1201"/>
        <end position="1234"/>
    </location>
</feature>
<feature type="compositionally biased region" description="Basic and acidic residues" evidence="5">
    <location>
        <begin position="1283"/>
        <end position="1301"/>
    </location>
</feature>
<dbReference type="Pfam" id="PF20155">
    <property type="entry name" value="TMP_3"/>
    <property type="match status" value="1"/>
</dbReference>
<dbReference type="eggNOG" id="COG3941">
    <property type="taxonomic scope" value="Bacteria"/>
</dbReference>
<dbReference type="EC" id="2.7.13.3" evidence="7"/>
<keyword evidence="4" id="KW-0788">Thiol protease</keyword>
<keyword evidence="7" id="KW-0418">Kinase</keyword>
<evidence type="ECO:0000256" key="4">
    <source>
        <dbReference type="ARBA" id="ARBA00022807"/>
    </source>
</evidence>
<name>G0HC65_CORVD</name>
<dbReference type="Proteomes" id="UP000006659">
    <property type="component" value="Chromosome"/>
</dbReference>
<dbReference type="EMBL" id="CP002917">
    <property type="protein sequence ID" value="AEK36227.1"/>
    <property type="molecule type" value="Genomic_DNA"/>
</dbReference>
<dbReference type="STRING" id="858619.CVAR_0875"/>
<evidence type="ECO:0000259" key="6">
    <source>
        <dbReference type="PROSITE" id="PS51935"/>
    </source>
</evidence>
<keyword evidence="7" id="KW-0808">Transferase</keyword>
<feature type="region of interest" description="Disordered" evidence="5">
    <location>
        <begin position="1278"/>
        <end position="1301"/>
    </location>
</feature>
<keyword evidence="2" id="KW-0645">Protease</keyword>
<feature type="region of interest" description="Disordered" evidence="5">
    <location>
        <begin position="584"/>
        <end position="608"/>
    </location>
</feature>
<comment type="similarity">
    <text evidence="1">Belongs to the peptidase C40 family.</text>
</comment>
<dbReference type="HOGENOM" id="CLU_239415_0_0_11"/>
<dbReference type="eggNOG" id="COG0791">
    <property type="taxonomic scope" value="Bacteria"/>
</dbReference>
<dbReference type="eggNOG" id="COG5283">
    <property type="taxonomic scope" value="Bacteria"/>
</dbReference>
<feature type="region of interest" description="Disordered" evidence="5">
    <location>
        <begin position="1184"/>
        <end position="1239"/>
    </location>
</feature>
<keyword evidence="3" id="KW-0378">Hydrolase</keyword>
<feature type="compositionally biased region" description="Basic and acidic residues" evidence="5">
    <location>
        <begin position="584"/>
        <end position="601"/>
    </location>
</feature>
<dbReference type="Gene3D" id="3.90.1720.10">
    <property type="entry name" value="endopeptidase domain like (from Nostoc punctiforme)"/>
    <property type="match status" value="1"/>
</dbReference>
<evidence type="ECO:0000256" key="3">
    <source>
        <dbReference type="ARBA" id="ARBA00022801"/>
    </source>
</evidence>
<evidence type="ECO:0000256" key="2">
    <source>
        <dbReference type="ARBA" id="ARBA00022670"/>
    </source>
</evidence>
<proteinExistence type="inferred from homology"/>
<dbReference type="SUPFAM" id="SSF54001">
    <property type="entry name" value="Cysteine proteinases"/>
    <property type="match status" value="1"/>
</dbReference>
<dbReference type="KEGG" id="cva:CVAR_0875"/>
<dbReference type="InterPro" id="IPR038765">
    <property type="entry name" value="Papain-like_cys_pep_sf"/>
</dbReference>
<evidence type="ECO:0000313" key="8">
    <source>
        <dbReference type="Proteomes" id="UP000006659"/>
    </source>
</evidence>
<dbReference type="GO" id="GO:0008234">
    <property type="term" value="F:cysteine-type peptidase activity"/>
    <property type="evidence" value="ECO:0007669"/>
    <property type="project" value="UniProtKB-KW"/>
</dbReference>
<accession>G0HC65</accession>
<dbReference type="RefSeq" id="WP_014009415.1">
    <property type="nucleotide sequence ID" value="NC_015859.1"/>
</dbReference>
<reference evidence="7 8" key="1">
    <citation type="journal article" date="2011" name="BMC Genomics">
        <title>Complete genome sequence of Corynebacterium variabile DSM 44702 isolated from the surface of smear-ripened cheeses and insights into cheese ripening and flavor generation.</title>
        <authorList>
            <person name="Schroeder J."/>
            <person name="Maus I."/>
            <person name="Trost E."/>
            <person name="Tauch A."/>
        </authorList>
    </citation>
    <scope>NUCLEOTIDE SEQUENCE [LARGE SCALE GENOMIC DNA]</scope>
    <source>
        <strain evidence="8">DSM 44702 / JCM 12073 / NCIMB 30131</strain>
    </source>
</reference>
<dbReference type="NCBIfam" id="TIGR02675">
    <property type="entry name" value="tape_meas_nterm"/>
    <property type="match status" value="1"/>
</dbReference>
<feature type="region of interest" description="Disordered" evidence="5">
    <location>
        <begin position="1317"/>
        <end position="1344"/>
    </location>
</feature>
<sequence length="1541" mass="159510">MALDLGTLFATLDIKDDGFTQKLSKAKTELQELSRTAEKAGKSRVDITPKGAAEVQKAKSSASELGRELENAGKAKPNIAPTGTGSVTAAAGEARTLARELDSARQAAKQVVFPQNLSNEVGAVGKATGSLVDSLGSVSSKAIKWGAMTAGASAAATAVGGVGLALTKGFQRLDSIDQANAKLTGLGHSAEAIEGIMDSAMASVKGTAFGFGEAAGLAGQMVASGIEPGEELTQVLTTVADTAAIGGRSLEDMGLIFGSVAARGKLQGDDLMQLMAGGIPVLQMLADETGKTAEEVSDMASSGEIDFATFESAMRNHLGGAAQAAGDTFSGSMDNAKAAAGRLGAAFLDPMFDAAPGIIGNITDKIDDLAPQAEAAGAKLSEVAQGAIPHVKAALDTLKGSAETAWPVVQKIGDVAMGIPWQAYAGVIAMAVSKHQGLTGALSSGSGKFKTFTTEVAANRAAMQQQGQQIGVVSAAIQTLGTKSSTIGKMSSAFQSASTPLRVMGMDAKDAAKQTTGLGRAAKTVKGGLSSFGGVLSGSVAGGFSLAKSGAKGLMTALGGPWGLAIGGATAVIGTLIAKHQEAKAAEEEHKRAQQELRDSLDDTTGAITDQTRELQIKSLEESGARDTARDLNISDQTLLSASAGNATALREIDDAIDRQATTAVNGTEFWDQYGASVESAGMSLKDFGSYLTSDTSDLSDPRVRELADQFSGIKDSMSETEYKEFLGGLEDVRSAAKDSSDELRGFRESLGGQAEMTGEAQLGKMEDNLRNLQKSADQTKDAFKILGDAQFEIKDSQTISVATDDMTEETRKKLEEIGAEVSEPFQGKVDVTFPEGMNLLDSLGQLGVKAKIDDGYIQINREDLDGAQEGLELLGLRTKELPGGRIVIDSDDPEVRQRMIDLGILVEAGADGDVRLSDNTNEVQGRIDKLKQPTSSTHTVYITEIGAGGYNQVKSQGYSDAEAWMLMEGRAGGGRLPRHADGARHGGYRLPTSGPGTGVVDGILGVDGMGAPTSWVDAGEWIVNGDRSEQYDSTLAAINSGSPMQVMASLMRDLDHHATGGRVSQQVKSGLSYMDGTPYIFGGWSPSGVDCSGAISLGVNRAMGLDDFDSRCGTASEGDWLAAKGFQRGKGNPGDIRVAWYNGGPGGGHTAMELGDGTFIESGGNTGGGFAIGRGAGPLEGRGFTDWMFLPSDGGDESDGSSSDSASSSSSGNYASLSGSSSSSSSGPSKSINGGNGPLIKDGSALEFAAAAYAAQTGTPMPDDVVSWGQVMGVGTEYESDNIERDHRQSDRDMRQNERDIEQAKRDIEEAKADIAEKEKALAESKPEDKDQAQRDLDDARDKVPELEDKLGELIDKTGELQKTNEQLRIAVERQGTSTPSSAGQVLGLTAMADGGILGSARNAQIAGGSSAVLWNEAGPEAYIPLSSNKRARSIDIWAETGKRLGIDVMSMLQLVGSGIPGLMDGDITGFSTGGSVSLDAMGLNTDAAAYRGAQAMAGQQVVGAVFNGPVQVNDPRQWVQGQVNGAGKMLGQAMKGVML</sequence>
<dbReference type="GO" id="GO:0006508">
    <property type="term" value="P:proteolysis"/>
    <property type="evidence" value="ECO:0007669"/>
    <property type="project" value="UniProtKB-KW"/>
</dbReference>
<organism evidence="7 8">
    <name type="scientific">Corynebacterium variabile (strain DSM 44702 / CIP 107183 / JCM 12073 / NCIMB 30131)</name>
    <name type="common">Corynebacterium mooreparkense</name>
    <dbReference type="NCBI Taxonomy" id="858619"/>
    <lineage>
        <taxon>Bacteria</taxon>
        <taxon>Bacillati</taxon>
        <taxon>Actinomycetota</taxon>
        <taxon>Actinomycetes</taxon>
        <taxon>Mycobacteriales</taxon>
        <taxon>Corynebacteriaceae</taxon>
        <taxon>Corynebacterium</taxon>
    </lineage>
</organism>
<feature type="compositionally biased region" description="Basic and acidic residues" evidence="5">
    <location>
        <begin position="34"/>
        <end position="47"/>
    </location>
</feature>
<evidence type="ECO:0000256" key="1">
    <source>
        <dbReference type="ARBA" id="ARBA00007074"/>
    </source>
</evidence>
<feature type="region of interest" description="Disordered" evidence="5">
    <location>
        <begin position="34"/>
        <end position="53"/>
    </location>
</feature>
<dbReference type="GO" id="GO:0004673">
    <property type="term" value="F:protein histidine kinase activity"/>
    <property type="evidence" value="ECO:0007669"/>
    <property type="project" value="UniProtKB-EC"/>
</dbReference>
<dbReference type="PROSITE" id="PS51935">
    <property type="entry name" value="NLPC_P60"/>
    <property type="match status" value="1"/>
</dbReference>
<feature type="domain" description="NlpC/P60" evidence="6">
    <location>
        <begin position="1061"/>
        <end position="1192"/>
    </location>
</feature>
<protein>
    <submittedName>
        <fullName evidence="7">Signal transduction histidine kinase</fullName>
        <ecNumber evidence="7">2.7.13.3</ecNumber>
    </submittedName>
</protein>
<dbReference type="InterPro" id="IPR000064">
    <property type="entry name" value="NLP_P60_dom"/>
</dbReference>
<dbReference type="InterPro" id="IPR013491">
    <property type="entry name" value="Tape_meas_N"/>
</dbReference>
<gene>
    <name evidence="7" type="ordered locus">CVAR_0875</name>
</gene>